<dbReference type="Proteomes" id="UP000410492">
    <property type="component" value="Unassembled WGS sequence"/>
</dbReference>
<dbReference type="PANTHER" id="PTHR39960:SF1">
    <property type="entry name" value="LD34147P"/>
    <property type="match status" value="1"/>
</dbReference>
<dbReference type="EMBL" id="CAACVG010009183">
    <property type="protein sequence ID" value="VEN52352.1"/>
    <property type="molecule type" value="Genomic_DNA"/>
</dbReference>
<protein>
    <recommendedName>
        <fullName evidence="5">Paramyosin</fullName>
    </recommendedName>
</protein>
<dbReference type="AlphaFoldDB" id="A0A653CX89"/>
<feature type="chain" id="PRO_5024967599" description="Paramyosin" evidence="2">
    <location>
        <begin position="21"/>
        <end position="552"/>
    </location>
</feature>
<feature type="coiled-coil region" evidence="1">
    <location>
        <begin position="164"/>
        <end position="226"/>
    </location>
</feature>
<evidence type="ECO:0000313" key="4">
    <source>
        <dbReference type="Proteomes" id="UP000410492"/>
    </source>
</evidence>
<keyword evidence="1" id="KW-0175">Coiled coil</keyword>
<name>A0A653CX89_CALMS</name>
<dbReference type="GO" id="GO:0005886">
    <property type="term" value="C:plasma membrane"/>
    <property type="evidence" value="ECO:0007669"/>
    <property type="project" value="TreeGrafter"/>
</dbReference>
<sequence length="552" mass="63212">MKPLAVFLVFILTAIAHIEAAVTNEDIRLAILQIVNVVRSTDDKLERHEYRDRAVGEQLKKGMINIDKRIKLLDPLKGTVSRLDERLAAVETFLMQRDEKKQAQTQKMYEAVLDIQKNLPEMLDQLKNEIIAQIGSHQPPAQIMEPQMSKKDFERVEKEVLGKIDRVTSTIDKMETELNKMRDDNKHLNDINNKSNENLEKVKRQLDMSEQLLSRYENRLAEFNKVPELNQGNFKEQDAWKDNFMKALDSQKSYVNDVLNDLRTIQAKVDRLPQKQDLDTAQNTTMEKLEEIKEQSQYTPAQTAQLLLSPIEGLRGEINQTGEDTNDKINHLSEIAANLAEGFSTNYEKIRKEIQGLGRMEQVVVQTADNVMDTKRRVEYGVHQILAEIARQMKEGAKDINQGISDRFDTFEFSILDEESGALANLTSKIGEDIHQVWRQIGIMHQQMSQSSDTLTKLQNQTDQYVNGSLNVMDNMKGKVGQITGRMKEVDENLNYLLSRLSLVTHEFNQIKTGLGKALDQIRDNFKSVQDKVKDHAPGKHKIASNEIVESE</sequence>
<proteinExistence type="predicted"/>
<dbReference type="PANTHER" id="PTHR39960">
    <property type="entry name" value="LD34147P"/>
    <property type="match status" value="1"/>
</dbReference>
<accession>A0A653CX89</accession>
<gene>
    <name evidence="3" type="ORF">CALMAC_LOCUS12526</name>
</gene>
<dbReference type="SUPFAM" id="SSF58113">
    <property type="entry name" value="Apolipoprotein A-I"/>
    <property type="match status" value="1"/>
</dbReference>
<reference evidence="3 4" key="1">
    <citation type="submission" date="2019-01" db="EMBL/GenBank/DDBJ databases">
        <authorList>
            <person name="Sayadi A."/>
        </authorList>
    </citation>
    <scope>NUCLEOTIDE SEQUENCE [LARGE SCALE GENOMIC DNA]</scope>
</reference>
<feature type="signal peptide" evidence="2">
    <location>
        <begin position="1"/>
        <end position="20"/>
    </location>
</feature>
<evidence type="ECO:0000256" key="2">
    <source>
        <dbReference type="SAM" id="SignalP"/>
    </source>
</evidence>
<keyword evidence="4" id="KW-1185">Reference proteome</keyword>
<evidence type="ECO:0000313" key="3">
    <source>
        <dbReference type="EMBL" id="VEN52352.1"/>
    </source>
</evidence>
<keyword evidence="2" id="KW-0732">Signal</keyword>
<dbReference type="OrthoDB" id="8190635at2759"/>
<evidence type="ECO:0008006" key="5">
    <source>
        <dbReference type="Google" id="ProtNLM"/>
    </source>
</evidence>
<evidence type="ECO:0000256" key="1">
    <source>
        <dbReference type="SAM" id="Coils"/>
    </source>
</evidence>
<dbReference type="Gene3D" id="1.20.120.20">
    <property type="entry name" value="Apolipoprotein"/>
    <property type="match status" value="1"/>
</dbReference>
<organism evidence="3 4">
    <name type="scientific">Callosobruchus maculatus</name>
    <name type="common">Southern cowpea weevil</name>
    <name type="synonym">Pulse bruchid</name>
    <dbReference type="NCBI Taxonomy" id="64391"/>
    <lineage>
        <taxon>Eukaryota</taxon>
        <taxon>Metazoa</taxon>
        <taxon>Ecdysozoa</taxon>
        <taxon>Arthropoda</taxon>
        <taxon>Hexapoda</taxon>
        <taxon>Insecta</taxon>
        <taxon>Pterygota</taxon>
        <taxon>Neoptera</taxon>
        <taxon>Endopterygota</taxon>
        <taxon>Coleoptera</taxon>
        <taxon>Polyphaga</taxon>
        <taxon>Cucujiformia</taxon>
        <taxon>Chrysomeloidea</taxon>
        <taxon>Chrysomelidae</taxon>
        <taxon>Bruchinae</taxon>
        <taxon>Bruchini</taxon>
        <taxon>Callosobruchus</taxon>
    </lineage>
</organism>